<dbReference type="InterPro" id="IPR020802">
    <property type="entry name" value="TesA-like"/>
</dbReference>
<evidence type="ECO:0000256" key="2">
    <source>
        <dbReference type="ARBA" id="ARBA00022801"/>
    </source>
</evidence>
<comment type="caution">
    <text evidence="4">The sequence shown here is derived from an EMBL/GenBank/DDBJ whole genome shotgun (WGS) entry which is preliminary data.</text>
</comment>
<keyword evidence="2" id="KW-0378">Hydrolase</keyword>
<feature type="domain" description="Thioesterase TesA-like" evidence="3">
    <location>
        <begin position="25"/>
        <end position="203"/>
    </location>
</feature>
<dbReference type="Proteomes" id="UP001596380">
    <property type="component" value="Unassembled WGS sequence"/>
</dbReference>
<dbReference type="InterPro" id="IPR012223">
    <property type="entry name" value="TEII"/>
</dbReference>
<keyword evidence="5" id="KW-1185">Reference proteome</keyword>
<proteinExistence type="inferred from homology"/>
<accession>A0ABW2CK51</accession>
<evidence type="ECO:0000313" key="5">
    <source>
        <dbReference type="Proteomes" id="UP001596380"/>
    </source>
</evidence>
<sequence>MTHQYLPDTAVIRPRPQPDAACTLVCLGFCGGGTGPYRSWAPVLGERTELALVCYPGREGRFSEEFASDWEALAEDATNAVVRAAAATPDRPYHLFGHSMGGWMAFDVTVRLADRGARLPERLIVSSCNAPDRGVTDRDRVPRIEDTEGRLVEWMGTIGLLPDHALGDPDLREMAVELMRADIKVRDSYQPRPGVTTSVPVHLLYGENDTLIEPDVAEQWARCAVGGLRTNALPGGHFYARSVWEALPDHFADSCTEDSR</sequence>
<dbReference type="PANTHER" id="PTHR11487">
    <property type="entry name" value="THIOESTERASE"/>
    <property type="match status" value="1"/>
</dbReference>
<evidence type="ECO:0000313" key="4">
    <source>
        <dbReference type="EMBL" id="MFC6881503.1"/>
    </source>
</evidence>
<comment type="similarity">
    <text evidence="1">Belongs to the thioesterase family.</text>
</comment>
<dbReference type="Gene3D" id="3.40.50.1820">
    <property type="entry name" value="alpha/beta hydrolase"/>
    <property type="match status" value="1"/>
</dbReference>
<dbReference type="EMBL" id="JBHSXS010000008">
    <property type="protein sequence ID" value="MFC6881503.1"/>
    <property type="molecule type" value="Genomic_DNA"/>
</dbReference>
<evidence type="ECO:0000259" key="3">
    <source>
        <dbReference type="SMART" id="SM00824"/>
    </source>
</evidence>
<dbReference type="PANTHER" id="PTHR11487:SF0">
    <property type="entry name" value="S-ACYL FATTY ACID SYNTHASE THIOESTERASE, MEDIUM CHAIN"/>
    <property type="match status" value="1"/>
</dbReference>
<dbReference type="InterPro" id="IPR029058">
    <property type="entry name" value="AB_hydrolase_fold"/>
</dbReference>
<protein>
    <submittedName>
        <fullName evidence="4">Thioesterase II family protein</fullName>
    </submittedName>
</protein>
<name>A0ABW2CK51_9ACTN</name>
<organism evidence="4 5">
    <name type="scientific">Actinomadura yumaensis</name>
    <dbReference type="NCBI Taxonomy" id="111807"/>
    <lineage>
        <taxon>Bacteria</taxon>
        <taxon>Bacillati</taxon>
        <taxon>Actinomycetota</taxon>
        <taxon>Actinomycetes</taxon>
        <taxon>Streptosporangiales</taxon>
        <taxon>Thermomonosporaceae</taxon>
        <taxon>Actinomadura</taxon>
    </lineage>
</organism>
<dbReference type="RefSeq" id="WP_160822911.1">
    <property type="nucleotide sequence ID" value="NZ_JBHSXE010000001.1"/>
</dbReference>
<reference evidence="5" key="1">
    <citation type="journal article" date="2019" name="Int. J. Syst. Evol. Microbiol.">
        <title>The Global Catalogue of Microorganisms (GCM) 10K type strain sequencing project: providing services to taxonomists for standard genome sequencing and annotation.</title>
        <authorList>
            <consortium name="The Broad Institute Genomics Platform"/>
            <consortium name="The Broad Institute Genome Sequencing Center for Infectious Disease"/>
            <person name="Wu L."/>
            <person name="Ma J."/>
        </authorList>
    </citation>
    <scope>NUCLEOTIDE SEQUENCE [LARGE SCALE GENOMIC DNA]</scope>
    <source>
        <strain evidence="5">JCM 3369</strain>
    </source>
</reference>
<gene>
    <name evidence="4" type="ORF">ACFQKB_17195</name>
</gene>
<dbReference type="SMART" id="SM00824">
    <property type="entry name" value="PKS_TE"/>
    <property type="match status" value="1"/>
</dbReference>
<evidence type="ECO:0000256" key="1">
    <source>
        <dbReference type="ARBA" id="ARBA00007169"/>
    </source>
</evidence>
<dbReference type="InterPro" id="IPR001031">
    <property type="entry name" value="Thioesterase"/>
</dbReference>
<dbReference type="SUPFAM" id="SSF53474">
    <property type="entry name" value="alpha/beta-Hydrolases"/>
    <property type="match status" value="1"/>
</dbReference>
<dbReference type="Pfam" id="PF00975">
    <property type="entry name" value="Thioesterase"/>
    <property type="match status" value="1"/>
</dbReference>